<gene>
    <name evidence="1" type="ORF">FHS22_006372</name>
</gene>
<dbReference type="Proteomes" id="UP000562352">
    <property type="component" value="Unassembled WGS sequence"/>
</dbReference>
<sequence length="190" mass="20689">MTPGFELVVHHRYGSGSCADLSGYANDGHATAGTAGAEGMPFDGRSTRVVVFPALSLTDLGGIRARARVQVDELDDRRTIMEGYLSFSFSVEPDGALSGSVYTGLEWHLIRTGPGVVPRHRWIDVGFVYDGRDSASLSLDGRVVASRHADFGRMGGVEWPYGLNIGAWPDEAARVFSGRMAEVWLWRLSR</sequence>
<evidence type="ECO:0008006" key="3">
    <source>
        <dbReference type="Google" id="ProtNLM"/>
    </source>
</evidence>
<evidence type="ECO:0000313" key="1">
    <source>
        <dbReference type="EMBL" id="MBB5967070.1"/>
    </source>
</evidence>
<keyword evidence="2" id="KW-1185">Reference proteome</keyword>
<dbReference type="InterPro" id="IPR013320">
    <property type="entry name" value="ConA-like_dom_sf"/>
</dbReference>
<dbReference type="SUPFAM" id="SSF49899">
    <property type="entry name" value="Concanavalin A-like lectins/glucanases"/>
    <property type="match status" value="1"/>
</dbReference>
<dbReference type="RefSeq" id="WP_184947787.1">
    <property type="nucleotide sequence ID" value="NZ_BAAAWZ010000001.1"/>
</dbReference>
<evidence type="ECO:0000313" key="2">
    <source>
        <dbReference type="Proteomes" id="UP000562352"/>
    </source>
</evidence>
<accession>A0A841DAN1</accession>
<protein>
    <recommendedName>
        <fullName evidence="3">Concanavalin A-like lectin/glucanases superfamily protein</fullName>
    </recommendedName>
</protein>
<organism evidence="1 2">
    <name type="scientific">Planomonospora venezuelensis</name>
    <dbReference type="NCBI Taxonomy" id="1999"/>
    <lineage>
        <taxon>Bacteria</taxon>
        <taxon>Bacillati</taxon>
        <taxon>Actinomycetota</taxon>
        <taxon>Actinomycetes</taxon>
        <taxon>Streptosporangiales</taxon>
        <taxon>Streptosporangiaceae</taxon>
        <taxon>Planomonospora</taxon>
    </lineage>
</organism>
<dbReference type="Pfam" id="PF13385">
    <property type="entry name" value="Laminin_G_3"/>
    <property type="match status" value="1"/>
</dbReference>
<dbReference type="Gene3D" id="2.60.120.200">
    <property type="match status" value="1"/>
</dbReference>
<dbReference type="EMBL" id="JACHJJ010000029">
    <property type="protein sequence ID" value="MBB5967070.1"/>
    <property type="molecule type" value="Genomic_DNA"/>
</dbReference>
<name>A0A841DAN1_PLAVE</name>
<comment type="caution">
    <text evidence="1">The sequence shown here is derived from an EMBL/GenBank/DDBJ whole genome shotgun (WGS) entry which is preliminary data.</text>
</comment>
<proteinExistence type="predicted"/>
<dbReference type="AlphaFoldDB" id="A0A841DAN1"/>
<reference evidence="1 2" key="1">
    <citation type="submission" date="2020-08" db="EMBL/GenBank/DDBJ databases">
        <title>Genomic Encyclopedia of Type Strains, Phase III (KMG-III): the genomes of soil and plant-associated and newly described type strains.</title>
        <authorList>
            <person name="Whitman W."/>
        </authorList>
    </citation>
    <scope>NUCLEOTIDE SEQUENCE [LARGE SCALE GENOMIC DNA]</scope>
    <source>
        <strain evidence="1 2">CECT 3303</strain>
    </source>
</reference>